<evidence type="ECO:0000313" key="19">
    <source>
        <dbReference type="Proteomes" id="UP000095023"/>
    </source>
</evidence>
<dbReference type="InterPro" id="IPR017927">
    <property type="entry name" value="FAD-bd_FR_type"/>
</dbReference>
<feature type="transmembrane region" description="Helical" evidence="16">
    <location>
        <begin position="92"/>
        <end position="111"/>
    </location>
</feature>
<evidence type="ECO:0000256" key="9">
    <source>
        <dbReference type="ARBA" id="ARBA00022982"/>
    </source>
</evidence>
<dbReference type="InterPro" id="IPR039261">
    <property type="entry name" value="FNR_nucleotide-bd"/>
</dbReference>
<organism evidence="18 19">
    <name type="scientific">Tortispora caseinolytica NRRL Y-17796</name>
    <dbReference type="NCBI Taxonomy" id="767744"/>
    <lineage>
        <taxon>Eukaryota</taxon>
        <taxon>Fungi</taxon>
        <taxon>Dikarya</taxon>
        <taxon>Ascomycota</taxon>
        <taxon>Saccharomycotina</taxon>
        <taxon>Trigonopsidomycetes</taxon>
        <taxon>Trigonopsidales</taxon>
        <taxon>Trigonopsidaceae</taxon>
        <taxon>Tortispora</taxon>
    </lineage>
</organism>
<dbReference type="InterPro" id="IPR013112">
    <property type="entry name" value="FAD-bd_8"/>
</dbReference>
<keyword evidence="13 16" id="KW-0472">Membrane</keyword>
<dbReference type="InterPro" id="IPR013130">
    <property type="entry name" value="Fe3_Rdtase_TM_dom"/>
</dbReference>
<evidence type="ECO:0000256" key="3">
    <source>
        <dbReference type="ARBA" id="ARBA00012668"/>
    </source>
</evidence>
<dbReference type="GO" id="GO:0052851">
    <property type="term" value="F:ferric-chelate reductase (NADPH) activity"/>
    <property type="evidence" value="ECO:0007669"/>
    <property type="project" value="UniProtKB-EC"/>
</dbReference>
<evidence type="ECO:0000256" key="12">
    <source>
        <dbReference type="ARBA" id="ARBA00023065"/>
    </source>
</evidence>
<dbReference type="InterPro" id="IPR013121">
    <property type="entry name" value="Fe_red_NAD-bd_6"/>
</dbReference>
<dbReference type="SFLD" id="SFLDS00052">
    <property type="entry name" value="Ferric_Reductase_Domain"/>
    <property type="match status" value="1"/>
</dbReference>
<dbReference type="Gene3D" id="2.40.30.10">
    <property type="entry name" value="Translation factors"/>
    <property type="match status" value="1"/>
</dbReference>
<feature type="transmembrane region" description="Helical" evidence="16">
    <location>
        <begin position="248"/>
        <end position="268"/>
    </location>
</feature>
<dbReference type="GO" id="GO:0005886">
    <property type="term" value="C:plasma membrane"/>
    <property type="evidence" value="ECO:0007669"/>
    <property type="project" value="UniProtKB-SubCell"/>
</dbReference>
<dbReference type="CDD" id="cd06186">
    <property type="entry name" value="NOX_Duox_like_FAD_NADP"/>
    <property type="match status" value="1"/>
</dbReference>
<comment type="subcellular location">
    <subcellularLocation>
        <location evidence="1">Cell membrane</location>
        <topology evidence="1">Multi-pass membrane protein</topology>
    </subcellularLocation>
</comment>
<evidence type="ECO:0000256" key="11">
    <source>
        <dbReference type="ARBA" id="ARBA00023002"/>
    </source>
</evidence>
<sequence>MFKDNFAPTENTDADLERAWGRVLEDWCHNYGEVNIDDFQTVLNNATQYAINASTVVVTSRHYEPLTFTEQLISGGYRAAKAYWQNQYTSMLFGWSVMIYFAGLILISTVFRSIRLISPRVGRALISTPHLNRARGYLTMPPTLGQKRADPWTIGRLPMGSALKRGETLILIGYLILMVVFLTTDYPFYDGNMRLKTMNAQWTKYLGDRSGKMAIMHLPLIIMFAGRNNIISWLTGWSFDTINVLHRWVARGMWLTAIIHGGVYTYVNGYKYSYYLEQDFFVYGICAMVIASVIILLAIYVIRHASYEVFYYGHFIFVLVFLVMMYEHVKILGFTNWVYVSFGVWGFDRVVRCLRILWAGIWTTGQFTVENGAVKVALRTKRPLNLKPGSYIFLHVPRIGLFQSHPFSVCEVKPNNEFTLMIKPMSGMTGTLEQYVQKMHNMTVELRVWIDGAYGHTAPVEDYDNVLVIGGGVGITALYGYLDMLKEYTATEDEKASSVMKHKNVLFVWTVRNPNNVAWVDLEPMITCGIEVQVYVTNSSSTEKMTEKEAIVKTTGISESVITYGKRPDLESTISSWMRLPGSAAIVTCGPGSMNDECRNIVARNLRTCNNTIGYYEESFSW</sequence>
<evidence type="ECO:0000256" key="14">
    <source>
        <dbReference type="ARBA" id="ARBA00023180"/>
    </source>
</evidence>
<keyword evidence="5" id="KW-1003">Cell membrane</keyword>
<dbReference type="GO" id="GO:0006826">
    <property type="term" value="P:iron ion transport"/>
    <property type="evidence" value="ECO:0007669"/>
    <property type="project" value="TreeGrafter"/>
</dbReference>
<keyword evidence="12" id="KW-0406">Ion transport</keyword>
<dbReference type="PROSITE" id="PS51384">
    <property type="entry name" value="FAD_FR"/>
    <property type="match status" value="1"/>
</dbReference>
<keyword evidence="14" id="KW-0325">Glycoprotein</keyword>
<keyword evidence="11" id="KW-0560">Oxidoreductase</keyword>
<dbReference type="GO" id="GO:0015677">
    <property type="term" value="P:copper ion import"/>
    <property type="evidence" value="ECO:0007669"/>
    <property type="project" value="TreeGrafter"/>
</dbReference>
<dbReference type="InterPro" id="IPR051410">
    <property type="entry name" value="Ferric/Cupric_Reductase"/>
</dbReference>
<evidence type="ECO:0000256" key="7">
    <source>
        <dbReference type="ARBA" id="ARBA00022692"/>
    </source>
</evidence>
<name>A0A1E4TLJ4_9ASCO</name>
<dbReference type="GO" id="GO:0006879">
    <property type="term" value="P:intracellular iron ion homeostasis"/>
    <property type="evidence" value="ECO:0007669"/>
    <property type="project" value="TreeGrafter"/>
</dbReference>
<feature type="transmembrane region" description="Helical" evidence="16">
    <location>
        <begin position="214"/>
        <end position="236"/>
    </location>
</feature>
<dbReference type="Pfam" id="PF08030">
    <property type="entry name" value="NAD_binding_6"/>
    <property type="match status" value="1"/>
</dbReference>
<keyword evidence="9" id="KW-0249">Electron transport</keyword>
<comment type="similarity">
    <text evidence="2">Belongs to the ferric reductase (FRE) family.</text>
</comment>
<dbReference type="EC" id="1.16.1.9" evidence="3"/>
<evidence type="ECO:0000256" key="6">
    <source>
        <dbReference type="ARBA" id="ARBA00022630"/>
    </source>
</evidence>
<gene>
    <name evidence="18" type="ORF">CANCADRAFT_30726</name>
</gene>
<dbReference type="EMBL" id="KV453841">
    <property type="protein sequence ID" value="ODV92622.1"/>
    <property type="molecule type" value="Genomic_DNA"/>
</dbReference>
<feature type="transmembrane region" description="Helical" evidence="16">
    <location>
        <begin position="169"/>
        <end position="189"/>
    </location>
</feature>
<keyword evidence="4" id="KW-0813">Transport</keyword>
<dbReference type="Gene3D" id="3.40.50.80">
    <property type="entry name" value="Nucleotide-binding domain of ferredoxin-NADP reductase (FNR) module"/>
    <property type="match status" value="1"/>
</dbReference>
<dbReference type="PANTHER" id="PTHR32361">
    <property type="entry name" value="FERRIC/CUPRIC REDUCTASE TRANSMEMBRANE COMPONENT"/>
    <property type="match status" value="1"/>
</dbReference>
<keyword evidence="6" id="KW-0285">Flavoprotein</keyword>
<feature type="transmembrane region" description="Helical" evidence="16">
    <location>
        <begin position="309"/>
        <end position="326"/>
    </location>
</feature>
<dbReference type="Pfam" id="PF01794">
    <property type="entry name" value="Ferric_reduct"/>
    <property type="match status" value="1"/>
</dbReference>
<dbReference type="Pfam" id="PF08022">
    <property type="entry name" value="FAD_binding_8"/>
    <property type="match status" value="1"/>
</dbReference>
<feature type="transmembrane region" description="Helical" evidence="16">
    <location>
        <begin position="280"/>
        <end position="302"/>
    </location>
</feature>
<keyword evidence="10 16" id="KW-1133">Transmembrane helix</keyword>
<comment type="catalytic activity">
    <reaction evidence="15">
        <text>2 a Fe(II)-siderophore + NADP(+) + H(+) = 2 a Fe(III)-siderophore + NADPH</text>
        <dbReference type="Rhea" id="RHEA:28795"/>
        <dbReference type="Rhea" id="RHEA-COMP:11342"/>
        <dbReference type="Rhea" id="RHEA-COMP:11344"/>
        <dbReference type="ChEBI" id="CHEBI:15378"/>
        <dbReference type="ChEBI" id="CHEBI:29033"/>
        <dbReference type="ChEBI" id="CHEBI:29034"/>
        <dbReference type="ChEBI" id="CHEBI:57783"/>
        <dbReference type="ChEBI" id="CHEBI:58349"/>
        <dbReference type="EC" id="1.16.1.9"/>
    </reaction>
</comment>
<evidence type="ECO:0000256" key="1">
    <source>
        <dbReference type="ARBA" id="ARBA00004651"/>
    </source>
</evidence>
<evidence type="ECO:0000256" key="4">
    <source>
        <dbReference type="ARBA" id="ARBA00022448"/>
    </source>
</evidence>
<reference evidence="19" key="1">
    <citation type="submission" date="2016-02" db="EMBL/GenBank/DDBJ databases">
        <title>Comparative genomics of biotechnologically important yeasts.</title>
        <authorList>
            <consortium name="DOE Joint Genome Institute"/>
            <person name="Riley R."/>
            <person name="Haridas S."/>
            <person name="Wolfe K.H."/>
            <person name="Lopes M.R."/>
            <person name="Hittinger C.T."/>
            <person name="Goker M."/>
            <person name="Salamov A."/>
            <person name="Wisecaver J."/>
            <person name="Long T.M."/>
            <person name="Aerts A.L."/>
            <person name="Barry K."/>
            <person name="Choi C."/>
            <person name="Clum A."/>
            <person name="Coughlan A.Y."/>
            <person name="Deshpande S."/>
            <person name="Douglass A.P."/>
            <person name="Hanson S.J."/>
            <person name="Klenk H.-P."/>
            <person name="Labutti K."/>
            <person name="Lapidus A."/>
            <person name="Lindquist E."/>
            <person name="Lipzen A."/>
            <person name="Meier-Kolthoff J.P."/>
            <person name="Ohm R.A."/>
            <person name="Otillar R.P."/>
            <person name="Pangilinan J."/>
            <person name="Peng Y."/>
            <person name="Rokas A."/>
            <person name="Rosa C.A."/>
            <person name="Scheuner C."/>
            <person name="Sibirny A.A."/>
            <person name="Slot J.C."/>
            <person name="Stielow J.B."/>
            <person name="Sun H."/>
            <person name="Kurtzman C.P."/>
            <person name="Blackwell M."/>
            <person name="Jeffries T.W."/>
            <person name="Grigoriev I.V."/>
        </authorList>
    </citation>
    <scope>NUCLEOTIDE SEQUENCE [LARGE SCALE GENOMIC DNA]</scope>
    <source>
        <strain evidence="19">NRRL Y-17796</strain>
    </source>
</reference>
<protein>
    <recommendedName>
        <fullName evidence="3">ferric-chelate reductase (NADPH)</fullName>
        <ecNumber evidence="3">1.16.1.9</ecNumber>
    </recommendedName>
</protein>
<dbReference type="InterPro" id="IPR017938">
    <property type="entry name" value="Riboflavin_synthase-like_b-brl"/>
</dbReference>
<feature type="domain" description="FAD-binding FR-type" evidence="17">
    <location>
        <begin position="343"/>
        <end position="460"/>
    </location>
</feature>
<dbReference type="SUPFAM" id="SSF52343">
    <property type="entry name" value="Ferredoxin reductase-like, C-terminal NADP-linked domain"/>
    <property type="match status" value="1"/>
</dbReference>
<dbReference type="Proteomes" id="UP000095023">
    <property type="component" value="Unassembled WGS sequence"/>
</dbReference>
<evidence type="ECO:0000256" key="8">
    <source>
        <dbReference type="ARBA" id="ARBA00022827"/>
    </source>
</evidence>
<dbReference type="SFLD" id="SFLDG01168">
    <property type="entry name" value="Ferric_reductase_subgroup_(FRE"/>
    <property type="match status" value="1"/>
</dbReference>
<accession>A0A1E4TLJ4</accession>
<keyword evidence="19" id="KW-1185">Reference proteome</keyword>
<evidence type="ECO:0000256" key="15">
    <source>
        <dbReference type="ARBA" id="ARBA00048483"/>
    </source>
</evidence>
<evidence type="ECO:0000256" key="10">
    <source>
        <dbReference type="ARBA" id="ARBA00022989"/>
    </source>
</evidence>
<proteinExistence type="inferred from homology"/>
<evidence type="ECO:0000256" key="13">
    <source>
        <dbReference type="ARBA" id="ARBA00023136"/>
    </source>
</evidence>
<evidence type="ECO:0000256" key="2">
    <source>
        <dbReference type="ARBA" id="ARBA00006278"/>
    </source>
</evidence>
<dbReference type="PANTHER" id="PTHR32361:SF9">
    <property type="entry name" value="FERRIC REDUCTASE TRANSMEMBRANE COMPONENT 3-RELATED"/>
    <property type="match status" value="1"/>
</dbReference>
<keyword evidence="8" id="KW-0274">FAD</keyword>
<dbReference type="SUPFAM" id="SSF63380">
    <property type="entry name" value="Riboflavin synthase domain-like"/>
    <property type="match status" value="1"/>
</dbReference>
<evidence type="ECO:0000259" key="17">
    <source>
        <dbReference type="PROSITE" id="PS51384"/>
    </source>
</evidence>
<dbReference type="AlphaFoldDB" id="A0A1E4TLJ4"/>
<evidence type="ECO:0000256" key="5">
    <source>
        <dbReference type="ARBA" id="ARBA00022475"/>
    </source>
</evidence>
<dbReference type="OrthoDB" id="167398at2759"/>
<keyword evidence="7 16" id="KW-0812">Transmembrane</keyword>
<evidence type="ECO:0000313" key="18">
    <source>
        <dbReference type="EMBL" id="ODV92622.1"/>
    </source>
</evidence>
<evidence type="ECO:0000256" key="16">
    <source>
        <dbReference type="SAM" id="Phobius"/>
    </source>
</evidence>